<protein>
    <submittedName>
        <fullName evidence="1">Uncharacterized protein</fullName>
    </submittedName>
</protein>
<accession>A0AAV1RJ05</accession>
<comment type="caution">
    <text evidence="1">The sequence shown here is derived from an EMBL/GenBank/DDBJ whole genome shotgun (WGS) entry which is preliminary data.</text>
</comment>
<dbReference type="EMBL" id="CAWUPB010001009">
    <property type="protein sequence ID" value="CAK7336634.1"/>
    <property type="molecule type" value="Genomic_DNA"/>
</dbReference>
<sequence length="79" mass="8662">MMLRTKPGLAMDKVTLPPLQFVSRPITKLHLDMPLKCFRGDLALKHLALTSSKQALLVEMASQLVAGVHSVGLESPKVR</sequence>
<name>A0AAV1RJ05_9ROSI</name>
<reference evidence="1 2" key="1">
    <citation type="submission" date="2024-01" db="EMBL/GenBank/DDBJ databases">
        <authorList>
            <person name="Waweru B."/>
        </authorList>
    </citation>
    <scope>NUCLEOTIDE SEQUENCE [LARGE SCALE GENOMIC DNA]</scope>
</reference>
<keyword evidence="2" id="KW-1185">Reference proteome</keyword>
<organism evidence="1 2">
    <name type="scientific">Dovyalis caffra</name>
    <dbReference type="NCBI Taxonomy" id="77055"/>
    <lineage>
        <taxon>Eukaryota</taxon>
        <taxon>Viridiplantae</taxon>
        <taxon>Streptophyta</taxon>
        <taxon>Embryophyta</taxon>
        <taxon>Tracheophyta</taxon>
        <taxon>Spermatophyta</taxon>
        <taxon>Magnoliopsida</taxon>
        <taxon>eudicotyledons</taxon>
        <taxon>Gunneridae</taxon>
        <taxon>Pentapetalae</taxon>
        <taxon>rosids</taxon>
        <taxon>fabids</taxon>
        <taxon>Malpighiales</taxon>
        <taxon>Salicaceae</taxon>
        <taxon>Flacourtieae</taxon>
        <taxon>Dovyalis</taxon>
    </lineage>
</organism>
<gene>
    <name evidence="1" type="ORF">DCAF_LOCUS11645</name>
</gene>
<dbReference type="AlphaFoldDB" id="A0AAV1RJ05"/>
<dbReference type="Proteomes" id="UP001314170">
    <property type="component" value="Unassembled WGS sequence"/>
</dbReference>
<evidence type="ECO:0000313" key="2">
    <source>
        <dbReference type="Proteomes" id="UP001314170"/>
    </source>
</evidence>
<proteinExistence type="predicted"/>
<evidence type="ECO:0000313" key="1">
    <source>
        <dbReference type="EMBL" id="CAK7336634.1"/>
    </source>
</evidence>